<dbReference type="PANTHER" id="PTHR24287">
    <property type="entry name" value="P450, PUTATIVE (EUROFUNG)-RELATED"/>
    <property type="match status" value="1"/>
</dbReference>
<evidence type="ECO:0000256" key="3">
    <source>
        <dbReference type="ARBA" id="ARBA00022723"/>
    </source>
</evidence>
<feature type="binding site" description="axial binding residue" evidence="7">
    <location>
        <position position="447"/>
    </location>
    <ligand>
        <name>heme</name>
        <dbReference type="ChEBI" id="CHEBI:30413"/>
    </ligand>
    <ligandPart>
        <name>Fe</name>
        <dbReference type="ChEBI" id="CHEBI:18248"/>
    </ligandPart>
</feature>
<dbReference type="GO" id="GO:0016705">
    <property type="term" value="F:oxidoreductase activity, acting on paired donors, with incorporation or reduction of molecular oxygen"/>
    <property type="evidence" value="ECO:0007669"/>
    <property type="project" value="InterPro"/>
</dbReference>
<comment type="cofactor">
    <cofactor evidence="1 7">
        <name>heme</name>
        <dbReference type="ChEBI" id="CHEBI:30413"/>
    </cofactor>
</comment>
<evidence type="ECO:0000256" key="6">
    <source>
        <dbReference type="ARBA" id="ARBA00023033"/>
    </source>
</evidence>
<dbReference type="InterPro" id="IPR047146">
    <property type="entry name" value="Cyt_P450_E_CYP52_fungi"/>
</dbReference>
<dbReference type="InterPro" id="IPR002401">
    <property type="entry name" value="Cyt_P450_E_grp-I"/>
</dbReference>
<evidence type="ECO:0000256" key="4">
    <source>
        <dbReference type="ARBA" id="ARBA00023002"/>
    </source>
</evidence>
<keyword evidence="9" id="KW-1185">Reference proteome</keyword>
<evidence type="ECO:0000313" key="9">
    <source>
        <dbReference type="Proteomes" id="UP000799324"/>
    </source>
</evidence>
<keyword evidence="4" id="KW-0560">Oxidoreductase</keyword>
<gene>
    <name evidence="8" type="ORF">K491DRAFT_636770</name>
</gene>
<comment type="similarity">
    <text evidence="2">Belongs to the cytochrome P450 family.</text>
</comment>
<dbReference type="InterPro" id="IPR036396">
    <property type="entry name" value="Cyt_P450_sf"/>
</dbReference>
<dbReference type="OrthoDB" id="1470350at2759"/>
<dbReference type="PRINTS" id="PR00463">
    <property type="entry name" value="EP450I"/>
</dbReference>
<proteinExistence type="inferred from homology"/>
<dbReference type="InterPro" id="IPR001128">
    <property type="entry name" value="Cyt_P450"/>
</dbReference>
<accession>A0A6A6SVN3</accession>
<feature type="non-terminal residue" evidence="8">
    <location>
        <position position="497"/>
    </location>
</feature>
<keyword evidence="6" id="KW-0503">Monooxygenase</keyword>
<dbReference type="GO" id="GO:0004497">
    <property type="term" value="F:monooxygenase activity"/>
    <property type="evidence" value="ECO:0007669"/>
    <property type="project" value="UniProtKB-KW"/>
</dbReference>
<organism evidence="8 9">
    <name type="scientific">Lophiostoma macrostomum CBS 122681</name>
    <dbReference type="NCBI Taxonomy" id="1314788"/>
    <lineage>
        <taxon>Eukaryota</taxon>
        <taxon>Fungi</taxon>
        <taxon>Dikarya</taxon>
        <taxon>Ascomycota</taxon>
        <taxon>Pezizomycotina</taxon>
        <taxon>Dothideomycetes</taxon>
        <taxon>Pleosporomycetidae</taxon>
        <taxon>Pleosporales</taxon>
        <taxon>Lophiostomataceae</taxon>
        <taxon>Lophiostoma</taxon>
    </lineage>
</organism>
<evidence type="ECO:0000313" key="8">
    <source>
        <dbReference type="EMBL" id="KAF2651835.1"/>
    </source>
</evidence>
<evidence type="ECO:0000256" key="1">
    <source>
        <dbReference type="ARBA" id="ARBA00001971"/>
    </source>
</evidence>
<keyword evidence="3 7" id="KW-0479">Metal-binding</keyword>
<evidence type="ECO:0000256" key="2">
    <source>
        <dbReference type="ARBA" id="ARBA00010617"/>
    </source>
</evidence>
<dbReference type="Gene3D" id="1.10.630.10">
    <property type="entry name" value="Cytochrome P450"/>
    <property type="match status" value="1"/>
</dbReference>
<dbReference type="EMBL" id="MU004416">
    <property type="protein sequence ID" value="KAF2651835.1"/>
    <property type="molecule type" value="Genomic_DNA"/>
</dbReference>
<dbReference type="PRINTS" id="PR00385">
    <property type="entry name" value="P450"/>
</dbReference>
<keyword evidence="5 7" id="KW-0408">Iron</keyword>
<sequence length="497" mass="56195">MPLILHPGHFASFILGTLLFSTAWAIRFVCARRWSKTSRSIGLEDVFRSWDVFGIGRVFRSVRATLDGTIVSHLESLWVIHGDTYTSNMMGTHVTFTRDAANIKQILSTNFHDYNAAEGVRDPMFNDLAPGSISATDGKRWEENRGEWRRYVALPGQLIDWVFVEASFQNMIKRVPTRTSTDLQPLLLATMGDITYNFAVGGTTNRIDVEMQSSEDREFVEAIKRTNVAGARRCLLGPVYELVTNVRWKADCAKVKRFLGDAVDQRISAAQTTQISKQQCFLDRVMLRTEDPKIMNYTVHALAMASDSLTGPLSHTIWLLARHPDVYDKLRQSVLEIVGYQKPTYEQLAKFTHVKHVLNESLRLFPPNPMTIRRANKDTWLPHGGGKDGSEPLLIRAGRRVLVSAFASQRNPNTFGNDALEFRPERWENASINRAGYLPFSLGPRVCTGKQIGLSIVTYLLIRVLQTFEKIESRDSADFEPYFQIGLSNKNGVMVSM</sequence>
<dbReference type="AlphaFoldDB" id="A0A6A6SVN3"/>
<name>A0A6A6SVN3_9PLEO</name>
<evidence type="ECO:0000256" key="7">
    <source>
        <dbReference type="PIRSR" id="PIRSR602401-1"/>
    </source>
</evidence>
<evidence type="ECO:0000256" key="5">
    <source>
        <dbReference type="ARBA" id="ARBA00023004"/>
    </source>
</evidence>
<dbReference type="SUPFAM" id="SSF48264">
    <property type="entry name" value="Cytochrome P450"/>
    <property type="match status" value="1"/>
</dbReference>
<keyword evidence="7" id="KW-0349">Heme</keyword>
<dbReference type="GO" id="GO:0020037">
    <property type="term" value="F:heme binding"/>
    <property type="evidence" value="ECO:0007669"/>
    <property type="project" value="InterPro"/>
</dbReference>
<dbReference type="PANTHER" id="PTHR24287:SF17">
    <property type="entry name" value="P450, PUTATIVE (EUROFUNG)-RELATED"/>
    <property type="match status" value="1"/>
</dbReference>
<reference evidence="8" key="1">
    <citation type="journal article" date="2020" name="Stud. Mycol.">
        <title>101 Dothideomycetes genomes: a test case for predicting lifestyles and emergence of pathogens.</title>
        <authorList>
            <person name="Haridas S."/>
            <person name="Albert R."/>
            <person name="Binder M."/>
            <person name="Bloem J."/>
            <person name="Labutti K."/>
            <person name="Salamov A."/>
            <person name="Andreopoulos B."/>
            <person name="Baker S."/>
            <person name="Barry K."/>
            <person name="Bills G."/>
            <person name="Bluhm B."/>
            <person name="Cannon C."/>
            <person name="Castanera R."/>
            <person name="Culley D."/>
            <person name="Daum C."/>
            <person name="Ezra D."/>
            <person name="Gonzalez J."/>
            <person name="Henrissat B."/>
            <person name="Kuo A."/>
            <person name="Liang C."/>
            <person name="Lipzen A."/>
            <person name="Lutzoni F."/>
            <person name="Magnuson J."/>
            <person name="Mondo S."/>
            <person name="Nolan M."/>
            <person name="Ohm R."/>
            <person name="Pangilinan J."/>
            <person name="Park H.-J."/>
            <person name="Ramirez L."/>
            <person name="Alfaro M."/>
            <person name="Sun H."/>
            <person name="Tritt A."/>
            <person name="Yoshinaga Y."/>
            <person name="Zwiers L.-H."/>
            <person name="Turgeon B."/>
            <person name="Goodwin S."/>
            <person name="Spatafora J."/>
            <person name="Crous P."/>
            <person name="Grigoriev I."/>
        </authorList>
    </citation>
    <scope>NUCLEOTIDE SEQUENCE</scope>
    <source>
        <strain evidence="8">CBS 122681</strain>
    </source>
</reference>
<protein>
    <submittedName>
        <fullName evidence="8">Cytochrome P450</fullName>
    </submittedName>
</protein>
<dbReference type="GO" id="GO:0005506">
    <property type="term" value="F:iron ion binding"/>
    <property type="evidence" value="ECO:0007669"/>
    <property type="project" value="InterPro"/>
</dbReference>
<dbReference type="Pfam" id="PF00067">
    <property type="entry name" value="p450"/>
    <property type="match status" value="1"/>
</dbReference>
<dbReference type="Proteomes" id="UP000799324">
    <property type="component" value="Unassembled WGS sequence"/>
</dbReference>